<reference evidence="4" key="1">
    <citation type="journal article" date="2019" name="Int. J. Syst. Evol. Microbiol.">
        <title>The Global Catalogue of Microorganisms (GCM) 10K type strain sequencing project: providing services to taxonomists for standard genome sequencing and annotation.</title>
        <authorList>
            <consortium name="The Broad Institute Genomics Platform"/>
            <consortium name="The Broad Institute Genome Sequencing Center for Infectious Disease"/>
            <person name="Wu L."/>
            <person name="Ma J."/>
        </authorList>
    </citation>
    <scope>NUCLEOTIDE SEQUENCE [LARGE SCALE GENOMIC DNA]</scope>
    <source>
        <strain evidence="4">JCM 17939</strain>
    </source>
</reference>
<evidence type="ECO:0000313" key="4">
    <source>
        <dbReference type="Proteomes" id="UP001501442"/>
    </source>
</evidence>
<keyword evidence="4" id="KW-1185">Reference proteome</keyword>
<dbReference type="RefSeq" id="WP_345438892.1">
    <property type="nucleotide sequence ID" value="NZ_BAABHK010000016.1"/>
</dbReference>
<evidence type="ECO:0000313" key="3">
    <source>
        <dbReference type="EMBL" id="GAA4635914.1"/>
    </source>
</evidence>
<dbReference type="Proteomes" id="UP001501442">
    <property type="component" value="Unassembled WGS sequence"/>
</dbReference>
<proteinExistence type="predicted"/>
<evidence type="ECO:0000259" key="1">
    <source>
        <dbReference type="Pfam" id="PF09664"/>
    </source>
</evidence>
<dbReference type="InterPro" id="IPR013495">
    <property type="entry name" value="CHP02679"/>
</dbReference>
<dbReference type="EMBL" id="BAABHK010000016">
    <property type="protein sequence ID" value="GAA4635914.1"/>
    <property type="molecule type" value="Genomic_DNA"/>
</dbReference>
<gene>
    <name evidence="3" type="ORF">GCM10023196_083480</name>
</gene>
<feature type="domain" description="Conserved hypothetical protein CHP02679 N terminus" evidence="2">
    <location>
        <begin position="48"/>
        <end position="261"/>
    </location>
</feature>
<accession>A0ABP8UQ68</accession>
<feature type="domain" description="DUF2399" evidence="1">
    <location>
        <begin position="282"/>
        <end position="435"/>
    </location>
</feature>
<dbReference type="InterPro" id="IPR024466">
    <property type="entry name" value="CHP02679_N"/>
</dbReference>
<comment type="caution">
    <text evidence="3">The sequence shown here is derived from an EMBL/GenBank/DDBJ whole genome shotgun (WGS) entry which is preliminary data.</text>
</comment>
<dbReference type="Pfam" id="PF11796">
    <property type="entry name" value="DUF3323"/>
    <property type="match status" value="1"/>
</dbReference>
<evidence type="ECO:0008006" key="5">
    <source>
        <dbReference type="Google" id="ProtNLM"/>
    </source>
</evidence>
<protein>
    <recommendedName>
        <fullName evidence="5">TIGR02679 family protein</fullName>
    </recommendedName>
</protein>
<organism evidence="3 4">
    <name type="scientific">Actinoallomurus vinaceus</name>
    <dbReference type="NCBI Taxonomy" id="1080074"/>
    <lineage>
        <taxon>Bacteria</taxon>
        <taxon>Bacillati</taxon>
        <taxon>Actinomycetota</taxon>
        <taxon>Actinomycetes</taxon>
        <taxon>Streptosporangiales</taxon>
        <taxon>Thermomonosporaceae</taxon>
        <taxon>Actinoallomurus</taxon>
    </lineage>
</organism>
<dbReference type="NCBIfam" id="TIGR02679">
    <property type="entry name" value="TIGR02679 family protein"/>
    <property type="match status" value="1"/>
</dbReference>
<name>A0ABP8UQ68_9ACTN</name>
<sequence>MTAAEPEPGMTAAEARMTARTRAWLDQPALARLWDRLRDRLERNGLQVRGRLRLDGVTAAEREALALLTGRPYAGDTVSISLADLDAQLRTGAAERGLVEVVAELRGPLTDRPAARDARRATAEAIWTATDDALRSRGLADAAWSRPWLDEVRRAGTLARLAPDNGKRLIVQAVDVMAVLTGPASPDPAGMPGRGELAERVTGTAHGLDDGTLLSRIVLRALARSLELPTPQDARSRRELWEAAGVAVDRVSTTVLTLGLEPLGDESAVRLLRDRTRAGFETHLTLRDLTRITWRLAPDTEVFVCENPRVVEAAADRGCVRPLVCASGNPTTSVLTLLDALHAAGARLAYRGDFDWPGIAIANRMIGRYAARPWRMRATDYEQHVATARDRGTPLPPLTGTPVDALWDPELTPAMTALGVAVQEESALERLLTDLIPPCESPQ</sequence>
<dbReference type="InterPro" id="IPR024465">
    <property type="entry name" value="DUF2399"/>
</dbReference>
<evidence type="ECO:0000259" key="2">
    <source>
        <dbReference type="Pfam" id="PF11796"/>
    </source>
</evidence>
<dbReference type="Pfam" id="PF09664">
    <property type="entry name" value="DUF2399"/>
    <property type="match status" value="1"/>
</dbReference>